<dbReference type="InterPro" id="IPR040491">
    <property type="entry name" value="DUF5626"/>
</dbReference>
<evidence type="ECO:0000313" key="3">
    <source>
        <dbReference type="Proteomes" id="UP000623967"/>
    </source>
</evidence>
<dbReference type="Gene3D" id="2.60.40.3860">
    <property type="match status" value="1"/>
</dbReference>
<sequence length="189" mass="20774">MKNWKWLGAFVVILGLFIFGGYLNASAAELPSKECEKENVITFDVASNEMKEVNFTDKEGEEVTITIEPLYEISGDNALSIASLTPGHSHLFPYGTTKGFKISGNTPYLGMSYYVDVYIPKDTSGSKFTNAYGKDHWVIGGYLYDHSLTYTNKAASYDANVSWVGGLGGSNVYLKAKLTDNKVTVSSRM</sequence>
<reference evidence="2 3" key="1">
    <citation type="submission" date="2021-01" db="EMBL/GenBank/DDBJ databases">
        <title>Genome public.</title>
        <authorList>
            <person name="Liu C."/>
            <person name="Sun Q."/>
        </authorList>
    </citation>
    <scope>NUCLEOTIDE SEQUENCE [LARGE SCALE GENOMIC DNA]</scope>
    <source>
        <strain evidence="2 3">YIM B02564</strain>
    </source>
</reference>
<dbReference type="EMBL" id="JAESWB010000365">
    <property type="protein sequence ID" value="MBL4954836.1"/>
    <property type="molecule type" value="Genomic_DNA"/>
</dbReference>
<keyword evidence="3" id="KW-1185">Reference proteome</keyword>
<evidence type="ECO:0000259" key="1">
    <source>
        <dbReference type="Pfam" id="PF18540"/>
    </source>
</evidence>
<proteinExistence type="predicted"/>
<evidence type="ECO:0000313" key="2">
    <source>
        <dbReference type="EMBL" id="MBL4954836.1"/>
    </source>
</evidence>
<protein>
    <submittedName>
        <fullName evidence="2">DUF5626 family protein</fullName>
    </submittedName>
</protein>
<feature type="domain" description="DUF5626" evidence="1">
    <location>
        <begin position="44"/>
        <end position="185"/>
    </location>
</feature>
<dbReference type="Proteomes" id="UP000623967">
    <property type="component" value="Unassembled WGS sequence"/>
</dbReference>
<comment type="caution">
    <text evidence="2">The sequence shown here is derived from an EMBL/GenBank/DDBJ whole genome shotgun (WGS) entry which is preliminary data.</text>
</comment>
<dbReference type="Pfam" id="PF18540">
    <property type="entry name" value="DUF5626"/>
    <property type="match status" value="1"/>
</dbReference>
<gene>
    <name evidence="2" type="ORF">JK635_22000</name>
</gene>
<accession>A0ABS1TX16</accession>
<name>A0ABS1TX16_9BACI</name>
<dbReference type="RefSeq" id="WP_202656074.1">
    <property type="nucleotide sequence ID" value="NZ_JAESWB010000365.1"/>
</dbReference>
<organism evidence="2 3">
    <name type="scientific">Neobacillus paridis</name>
    <dbReference type="NCBI Taxonomy" id="2803862"/>
    <lineage>
        <taxon>Bacteria</taxon>
        <taxon>Bacillati</taxon>
        <taxon>Bacillota</taxon>
        <taxon>Bacilli</taxon>
        <taxon>Bacillales</taxon>
        <taxon>Bacillaceae</taxon>
        <taxon>Neobacillus</taxon>
    </lineage>
</organism>